<dbReference type="RefSeq" id="WP_044187854.1">
    <property type="nucleotide sequence ID" value="NZ_JMCB01000005.1"/>
</dbReference>
<reference evidence="2 3" key="1">
    <citation type="submission" date="2014-04" db="EMBL/GenBank/DDBJ databases">
        <title>Genome assembly of Hyalangium minutum DSM 14724.</title>
        <authorList>
            <person name="Sharma G."/>
            <person name="Subramanian S."/>
        </authorList>
    </citation>
    <scope>NUCLEOTIDE SEQUENCE [LARGE SCALE GENOMIC DNA]</scope>
    <source>
        <strain evidence="2 3">DSM 14724</strain>
    </source>
</reference>
<feature type="domain" description="Putative restriction endonuclease" evidence="1">
    <location>
        <begin position="25"/>
        <end position="182"/>
    </location>
</feature>
<dbReference type="Proteomes" id="UP000028725">
    <property type="component" value="Unassembled WGS sequence"/>
</dbReference>
<dbReference type="InterPro" id="IPR008538">
    <property type="entry name" value="Uma2"/>
</dbReference>
<evidence type="ECO:0000313" key="3">
    <source>
        <dbReference type="Proteomes" id="UP000028725"/>
    </source>
</evidence>
<gene>
    <name evidence="2" type="ORF">DB31_7008</name>
</gene>
<organism evidence="2 3">
    <name type="scientific">Hyalangium minutum</name>
    <dbReference type="NCBI Taxonomy" id="394096"/>
    <lineage>
        <taxon>Bacteria</taxon>
        <taxon>Pseudomonadati</taxon>
        <taxon>Myxococcota</taxon>
        <taxon>Myxococcia</taxon>
        <taxon>Myxococcales</taxon>
        <taxon>Cystobacterineae</taxon>
        <taxon>Archangiaceae</taxon>
        <taxon>Hyalangium</taxon>
    </lineage>
</organism>
<protein>
    <recommendedName>
        <fullName evidence="1">Putative restriction endonuclease domain-containing protein</fullName>
    </recommendedName>
</protein>
<keyword evidence="3" id="KW-1185">Reference proteome</keyword>
<dbReference type="PANTHER" id="PTHR34107:SF4">
    <property type="entry name" value="SLL1222 PROTEIN"/>
    <property type="match status" value="1"/>
</dbReference>
<evidence type="ECO:0000259" key="1">
    <source>
        <dbReference type="Pfam" id="PF05685"/>
    </source>
</evidence>
<dbReference type="CDD" id="cd06260">
    <property type="entry name" value="DUF820-like"/>
    <property type="match status" value="1"/>
</dbReference>
<dbReference type="InterPro" id="IPR011335">
    <property type="entry name" value="Restrct_endonuc-II-like"/>
</dbReference>
<dbReference type="SUPFAM" id="SSF52980">
    <property type="entry name" value="Restriction endonuclease-like"/>
    <property type="match status" value="1"/>
</dbReference>
<dbReference type="EMBL" id="JMCB01000005">
    <property type="protein sequence ID" value="KFE69106.1"/>
    <property type="molecule type" value="Genomic_DNA"/>
</dbReference>
<dbReference type="AlphaFoldDB" id="A0A085WN43"/>
<dbReference type="PATRIC" id="fig|394096.3.peg.3053"/>
<dbReference type="PANTHER" id="PTHR34107">
    <property type="entry name" value="SLL0198 PROTEIN-RELATED"/>
    <property type="match status" value="1"/>
</dbReference>
<comment type="caution">
    <text evidence="2">The sequence shown here is derived from an EMBL/GenBank/DDBJ whole genome shotgun (WGS) entry which is preliminary data.</text>
</comment>
<sequence>MPARPVPLLDDTSPALGAFPSNLVAEILGGELVDSPRPRVLQTLAASAILGELLGPYVRGQGGPGGWLLLFGPELHLVGGEVVVPDLAGWRRERLPEAPDVTVMTLTPDWVCEVLSPETVALDRGVKMLAYAHAGVEHVWLVDPDLQSLEVYRHEDGAWSLLGVHEGAQRVKAEPFGGMELELSLLWQR</sequence>
<dbReference type="Pfam" id="PF05685">
    <property type="entry name" value="Uma2"/>
    <property type="match status" value="1"/>
</dbReference>
<accession>A0A085WN43</accession>
<dbReference type="InterPro" id="IPR012296">
    <property type="entry name" value="Nuclease_put_TT1808"/>
</dbReference>
<dbReference type="Gene3D" id="3.90.1570.10">
    <property type="entry name" value="tt1808, chain A"/>
    <property type="match status" value="1"/>
</dbReference>
<dbReference type="STRING" id="394096.DB31_7008"/>
<name>A0A085WN43_9BACT</name>
<evidence type="ECO:0000313" key="2">
    <source>
        <dbReference type="EMBL" id="KFE69106.1"/>
    </source>
</evidence>
<proteinExistence type="predicted"/>
<dbReference type="OrthoDB" id="5518193at2"/>